<proteinExistence type="predicted"/>
<dbReference type="EMBL" id="GBXM01006555">
    <property type="protein sequence ID" value="JAI02023.1"/>
    <property type="molecule type" value="Transcribed_RNA"/>
</dbReference>
<sequence>MMGQKCTLARKQRVFHTNLHTQCYLEFGPEWNEKNLFKKNAHNCFFKNIFFS</sequence>
<name>A0A0E9XH20_ANGAN</name>
<accession>A0A0E9XH20</accession>
<evidence type="ECO:0000313" key="1">
    <source>
        <dbReference type="EMBL" id="JAI02023.1"/>
    </source>
</evidence>
<reference evidence="1" key="2">
    <citation type="journal article" date="2015" name="Fish Shellfish Immunol.">
        <title>Early steps in the European eel (Anguilla anguilla)-Vibrio vulnificus interaction in the gills: Role of the RtxA13 toxin.</title>
        <authorList>
            <person name="Callol A."/>
            <person name="Pajuelo D."/>
            <person name="Ebbesson L."/>
            <person name="Teles M."/>
            <person name="MacKenzie S."/>
            <person name="Amaro C."/>
        </authorList>
    </citation>
    <scope>NUCLEOTIDE SEQUENCE</scope>
</reference>
<organism evidence="1">
    <name type="scientific">Anguilla anguilla</name>
    <name type="common">European freshwater eel</name>
    <name type="synonym">Muraena anguilla</name>
    <dbReference type="NCBI Taxonomy" id="7936"/>
    <lineage>
        <taxon>Eukaryota</taxon>
        <taxon>Metazoa</taxon>
        <taxon>Chordata</taxon>
        <taxon>Craniata</taxon>
        <taxon>Vertebrata</taxon>
        <taxon>Euteleostomi</taxon>
        <taxon>Actinopterygii</taxon>
        <taxon>Neopterygii</taxon>
        <taxon>Teleostei</taxon>
        <taxon>Anguilliformes</taxon>
        <taxon>Anguillidae</taxon>
        <taxon>Anguilla</taxon>
    </lineage>
</organism>
<reference evidence="1" key="1">
    <citation type="submission" date="2014-11" db="EMBL/GenBank/DDBJ databases">
        <authorList>
            <person name="Amaro Gonzalez C."/>
        </authorList>
    </citation>
    <scope>NUCLEOTIDE SEQUENCE</scope>
</reference>
<protein>
    <submittedName>
        <fullName evidence="1">Uncharacterized protein</fullName>
    </submittedName>
</protein>
<dbReference type="AlphaFoldDB" id="A0A0E9XH20"/>